<evidence type="ECO:0000313" key="5">
    <source>
        <dbReference type="Proteomes" id="UP001144280"/>
    </source>
</evidence>
<keyword evidence="5" id="KW-1185">Reference proteome</keyword>
<dbReference type="PANTHER" id="PTHR43861">
    <property type="entry name" value="TRANS-ACONITATE 2-METHYLTRANSFERASE-RELATED"/>
    <property type="match status" value="1"/>
</dbReference>
<dbReference type="InterPro" id="IPR029063">
    <property type="entry name" value="SAM-dependent_MTases_sf"/>
</dbReference>
<dbReference type="InterPro" id="IPR041698">
    <property type="entry name" value="Methyltransf_25"/>
</dbReference>
<dbReference type="GO" id="GO:0032259">
    <property type="term" value="P:methylation"/>
    <property type="evidence" value="ECO:0007669"/>
    <property type="project" value="UniProtKB-KW"/>
</dbReference>
<dbReference type="EMBL" id="BSDI01000098">
    <property type="protein sequence ID" value="GLI03747.1"/>
    <property type="molecule type" value="Genomic_DNA"/>
</dbReference>
<comment type="caution">
    <text evidence="4">The sequence shown here is derived from an EMBL/GenBank/DDBJ whole genome shotgun (WGS) entry which is preliminary data.</text>
</comment>
<dbReference type="RefSeq" id="WP_281906164.1">
    <property type="nucleotide sequence ID" value="NZ_BSDI01000098.1"/>
</dbReference>
<keyword evidence="2" id="KW-0808">Transferase</keyword>
<protein>
    <submittedName>
        <fullName evidence="4">Methyltransferase</fullName>
    </submittedName>
</protein>
<name>A0ABQ5RCU1_9ACTN</name>
<proteinExistence type="predicted"/>
<accession>A0ABQ5RCU1</accession>
<dbReference type="GO" id="GO:0008168">
    <property type="term" value="F:methyltransferase activity"/>
    <property type="evidence" value="ECO:0007669"/>
    <property type="project" value="UniProtKB-KW"/>
</dbReference>
<evidence type="ECO:0000256" key="1">
    <source>
        <dbReference type="ARBA" id="ARBA00022603"/>
    </source>
</evidence>
<gene>
    <name evidence="4" type="ORF">Pa4123_90270</name>
</gene>
<reference evidence="4" key="1">
    <citation type="submission" date="2022-12" db="EMBL/GenBank/DDBJ databases">
        <title>New Phytohabitans aurantiacus sp. RD004123 nov., an actinomycete isolated from soil.</title>
        <authorList>
            <person name="Triningsih D.W."/>
            <person name="Harunari E."/>
            <person name="Igarashi Y."/>
        </authorList>
    </citation>
    <scope>NUCLEOTIDE SEQUENCE</scope>
    <source>
        <strain evidence="4">RD004123</strain>
    </source>
</reference>
<dbReference type="CDD" id="cd02440">
    <property type="entry name" value="AdoMet_MTases"/>
    <property type="match status" value="1"/>
</dbReference>
<dbReference type="Gene3D" id="3.40.50.150">
    <property type="entry name" value="Vaccinia Virus protein VP39"/>
    <property type="match status" value="1"/>
</dbReference>
<feature type="domain" description="Methyltransferase" evidence="3">
    <location>
        <begin position="48"/>
        <end position="137"/>
    </location>
</feature>
<dbReference type="SUPFAM" id="SSF53335">
    <property type="entry name" value="S-adenosyl-L-methionine-dependent methyltransferases"/>
    <property type="match status" value="1"/>
</dbReference>
<dbReference type="Proteomes" id="UP001144280">
    <property type="component" value="Unassembled WGS sequence"/>
</dbReference>
<organism evidence="4 5">
    <name type="scientific">Phytohabitans aurantiacus</name>
    <dbReference type="NCBI Taxonomy" id="3016789"/>
    <lineage>
        <taxon>Bacteria</taxon>
        <taxon>Bacillati</taxon>
        <taxon>Actinomycetota</taxon>
        <taxon>Actinomycetes</taxon>
        <taxon>Micromonosporales</taxon>
        <taxon>Micromonosporaceae</taxon>
    </lineage>
</organism>
<evidence type="ECO:0000256" key="2">
    <source>
        <dbReference type="ARBA" id="ARBA00022679"/>
    </source>
</evidence>
<dbReference type="Pfam" id="PF13649">
    <property type="entry name" value="Methyltransf_25"/>
    <property type="match status" value="1"/>
</dbReference>
<keyword evidence="1 4" id="KW-0489">Methyltransferase</keyword>
<evidence type="ECO:0000259" key="3">
    <source>
        <dbReference type="Pfam" id="PF13649"/>
    </source>
</evidence>
<sequence length="209" mass="22498">MIENPTRASYDIIATDYAEYLANELDDRPVDRAMLAAFAEIAGAGGRVADVGCGPGRVTTLLHDLGLDAYGMDLSPGMLAVARKTYPHLLFEEGTMSALDVVDGELAGIVAWYSIIHIAPDQRPAVFAELHRALAPGAPLLLAFQVGDEALRVSEALGHEVALDFQRLRPERIADELTAAGFAMYATLVRERIGNDKVQQAVVLARRGV</sequence>
<evidence type="ECO:0000313" key="4">
    <source>
        <dbReference type="EMBL" id="GLI03747.1"/>
    </source>
</evidence>
<dbReference type="PANTHER" id="PTHR43861:SF1">
    <property type="entry name" value="TRANS-ACONITATE 2-METHYLTRANSFERASE"/>
    <property type="match status" value="1"/>
</dbReference>